<protein>
    <submittedName>
        <fullName evidence="2">Exopolysaccharide biosynthesis protein</fullName>
    </submittedName>
</protein>
<feature type="transmembrane region" description="Helical" evidence="1">
    <location>
        <begin position="51"/>
        <end position="73"/>
    </location>
</feature>
<sequence>MAEDPHSIEDVAEGLEDVVEGADEVSIGDVLDEFGYRSFGPLLFFLPLLELSPLGGIPAVPTVIAAIIALIALQMVFAREHIWLPEFIEKRSIKASHVQWAGEKLKNVAGHIDGVLHERLRSLSKGVMLRVIGCVIIALCAMVPPLEVVPFASSLPMLGIAALGLAIIAHDGLLVLLAGCLSSGSVYLVATSLGSGGSG</sequence>
<evidence type="ECO:0000313" key="2">
    <source>
        <dbReference type="EMBL" id="MXP47591.1"/>
    </source>
</evidence>
<evidence type="ECO:0000256" key="1">
    <source>
        <dbReference type="SAM" id="Phobius"/>
    </source>
</evidence>
<feature type="transmembrane region" description="Helical" evidence="1">
    <location>
        <begin position="158"/>
        <end position="181"/>
    </location>
</feature>
<accession>A0A6I4V2R5</accession>
<dbReference type="EMBL" id="WTYP01000002">
    <property type="protein sequence ID" value="MXP47591.1"/>
    <property type="molecule type" value="Genomic_DNA"/>
</dbReference>
<dbReference type="PIRSF" id="PIRSF033239">
    <property type="entry name" value="ExoD"/>
    <property type="match status" value="1"/>
</dbReference>
<comment type="caution">
    <text evidence="2">The sequence shown here is derived from an EMBL/GenBank/DDBJ whole genome shotgun (WGS) entry which is preliminary data.</text>
</comment>
<keyword evidence="3" id="KW-1185">Reference proteome</keyword>
<dbReference type="AlphaFoldDB" id="A0A6I4V2R5"/>
<organism evidence="2 3">
    <name type="scientific">Pontixanthobacter luteolus</name>
    <dbReference type="NCBI Taxonomy" id="295089"/>
    <lineage>
        <taxon>Bacteria</taxon>
        <taxon>Pseudomonadati</taxon>
        <taxon>Pseudomonadota</taxon>
        <taxon>Alphaproteobacteria</taxon>
        <taxon>Sphingomonadales</taxon>
        <taxon>Erythrobacteraceae</taxon>
        <taxon>Pontixanthobacter</taxon>
    </lineage>
</organism>
<name>A0A6I4V2R5_9SPHN</name>
<keyword evidence="1" id="KW-0472">Membrane</keyword>
<dbReference type="PANTHER" id="PTHR41795:SF1">
    <property type="entry name" value="EXOPOLYSACCHARIDE SYNTHESIS PROTEIN"/>
    <property type="match status" value="1"/>
</dbReference>
<dbReference type="Pfam" id="PF06055">
    <property type="entry name" value="ExoD"/>
    <property type="match status" value="1"/>
</dbReference>
<keyword evidence="1" id="KW-1133">Transmembrane helix</keyword>
<dbReference type="PANTHER" id="PTHR41795">
    <property type="entry name" value="EXOPOLYSACCHARIDE SYNTHESIS PROTEIN"/>
    <property type="match status" value="1"/>
</dbReference>
<proteinExistence type="predicted"/>
<feature type="transmembrane region" description="Helical" evidence="1">
    <location>
        <begin position="127"/>
        <end position="146"/>
    </location>
</feature>
<gene>
    <name evidence="2" type="ORF">GRI43_09385</name>
</gene>
<reference evidence="2 3" key="1">
    <citation type="submission" date="2019-12" db="EMBL/GenBank/DDBJ databases">
        <title>Genomic-based taxomic classification of the family Erythrobacteraceae.</title>
        <authorList>
            <person name="Xu L."/>
        </authorList>
    </citation>
    <scope>NUCLEOTIDE SEQUENCE [LARGE SCALE GENOMIC DNA]</scope>
    <source>
        <strain evidence="2 3">SW-109</strain>
    </source>
</reference>
<dbReference type="Proteomes" id="UP000471435">
    <property type="component" value="Unassembled WGS sequence"/>
</dbReference>
<keyword evidence="1" id="KW-0812">Transmembrane</keyword>
<dbReference type="InterPro" id="IPR010331">
    <property type="entry name" value="ExoD"/>
</dbReference>
<evidence type="ECO:0000313" key="3">
    <source>
        <dbReference type="Proteomes" id="UP000471435"/>
    </source>
</evidence>
<dbReference type="OrthoDB" id="7949130at2"/>
<dbReference type="RefSeq" id="WP_160730871.1">
    <property type="nucleotide sequence ID" value="NZ_WTYP01000002.1"/>
</dbReference>